<name>A0ABQ9EJY7_TEGGR</name>
<reference evidence="1 2" key="1">
    <citation type="submission" date="2022-12" db="EMBL/GenBank/DDBJ databases">
        <title>Chromosome-level genome of Tegillarca granosa.</title>
        <authorList>
            <person name="Kim J."/>
        </authorList>
    </citation>
    <scope>NUCLEOTIDE SEQUENCE [LARGE SCALE GENOMIC DNA]</scope>
    <source>
        <strain evidence="1">Teg-2019</strain>
        <tissue evidence="1">Adductor muscle</tissue>
    </source>
</reference>
<sequence>MAEDGEIDIEGDFDFKLECNPVCRLVDNDVYDTNELPSKSANLLPEYTNPAWMLEQGWTMDSCIDEKSKATIEKMLLEEQYPYCLQNNDFTDS</sequence>
<evidence type="ECO:0000313" key="1">
    <source>
        <dbReference type="EMBL" id="KAJ8305571.1"/>
    </source>
</evidence>
<organism evidence="1 2">
    <name type="scientific">Tegillarca granosa</name>
    <name type="common">Malaysian cockle</name>
    <name type="synonym">Anadara granosa</name>
    <dbReference type="NCBI Taxonomy" id="220873"/>
    <lineage>
        <taxon>Eukaryota</taxon>
        <taxon>Metazoa</taxon>
        <taxon>Spiralia</taxon>
        <taxon>Lophotrochozoa</taxon>
        <taxon>Mollusca</taxon>
        <taxon>Bivalvia</taxon>
        <taxon>Autobranchia</taxon>
        <taxon>Pteriomorphia</taxon>
        <taxon>Arcoida</taxon>
        <taxon>Arcoidea</taxon>
        <taxon>Arcidae</taxon>
        <taxon>Tegillarca</taxon>
    </lineage>
</organism>
<dbReference type="EMBL" id="JARBDR010000813">
    <property type="protein sequence ID" value="KAJ8305571.1"/>
    <property type="molecule type" value="Genomic_DNA"/>
</dbReference>
<proteinExistence type="predicted"/>
<accession>A0ABQ9EJY7</accession>
<dbReference type="Proteomes" id="UP001217089">
    <property type="component" value="Unassembled WGS sequence"/>
</dbReference>
<comment type="caution">
    <text evidence="1">The sequence shown here is derived from an EMBL/GenBank/DDBJ whole genome shotgun (WGS) entry which is preliminary data.</text>
</comment>
<protein>
    <submittedName>
        <fullName evidence="1">Uncharacterized protein</fullName>
    </submittedName>
</protein>
<keyword evidence="2" id="KW-1185">Reference proteome</keyword>
<gene>
    <name evidence="1" type="ORF">KUTeg_016116</name>
</gene>
<evidence type="ECO:0000313" key="2">
    <source>
        <dbReference type="Proteomes" id="UP001217089"/>
    </source>
</evidence>